<dbReference type="InterPro" id="IPR013105">
    <property type="entry name" value="TPR_2"/>
</dbReference>
<dbReference type="PROSITE" id="PS50005">
    <property type="entry name" value="TPR"/>
    <property type="match status" value="3"/>
</dbReference>
<comment type="caution">
    <text evidence="5">The sequence shown here is derived from an EMBL/GenBank/DDBJ whole genome shotgun (WGS) entry which is preliminary data.</text>
</comment>
<feature type="repeat" description="TPR" evidence="3">
    <location>
        <begin position="448"/>
        <end position="481"/>
    </location>
</feature>
<dbReference type="Proteomes" id="UP000435177">
    <property type="component" value="Unassembled WGS sequence"/>
</dbReference>
<dbReference type="EMBL" id="WOAA01000019">
    <property type="protein sequence ID" value="MUG67951.1"/>
    <property type="molecule type" value="Genomic_DNA"/>
</dbReference>
<keyword evidence="7" id="KW-1185">Reference proteome</keyword>
<reference evidence="5 6" key="1">
    <citation type="submission" date="2017-07" db="EMBL/GenBank/DDBJ databases">
        <title>Isolation and whole genome analysis of endospore-forming bacteria from heroin.</title>
        <authorList>
            <person name="Kalinowski J."/>
            <person name="Ahrens B."/>
            <person name="Al-Dilaimi A."/>
            <person name="Winkler A."/>
            <person name="Wibberg D."/>
            <person name="Schleenbecker U."/>
            <person name="Ruckert C."/>
            <person name="Wolfel R."/>
            <person name="Grass G."/>
        </authorList>
    </citation>
    <scope>NUCLEOTIDE SEQUENCE [LARGE SCALE GENOMIC DNA]</scope>
    <source>
        <strain evidence="5 6">7537-G1</strain>
    </source>
</reference>
<proteinExistence type="predicted"/>
<dbReference type="Proteomes" id="UP000215596">
    <property type="component" value="Unassembled WGS sequence"/>
</dbReference>
<name>A0A268EIY4_9BACL</name>
<protein>
    <submittedName>
        <fullName evidence="4">Tetratricopeptide repeat protein</fullName>
    </submittedName>
</protein>
<dbReference type="GO" id="GO:0009279">
    <property type="term" value="C:cell outer membrane"/>
    <property type="evidence" value="ECO:0007669"/>
    <property type="project" value="TreeGrafter"/>
</dbReference>
<dbReference type="InterPro" id="IPR011990">
    <property type="entry name" value="TPR-like_helical_dom_sf"/>
</dbReference>
<dbReference type="Pfam" id="PF13181">
    <property type="entry name" value="TPR_8"/>
    <property type="match status" value="2"/>
</dbReference>
<keyword evidence="1" id="KW-0677">Repeat</keyword>
<dbReference type="SUPFAM" id="SSF48452">
    <property type="entry name" value="TPR-like"/>
    <property type="match status" value="2"/>
</dbReference>
<dbReference type="OrthoDB" id="2488002at2"/>
<dbReference type="Pfam" id="PF07719">
    <property type="entry name" value="TPR_2"/>
    <property type="match status" value="1"/>
</dbReference>
<dbReference type="PANTHER" id="PTHR44858">
    <property type="entry name" value="TETRATRICOPEPTIDE REPEAT PROTEIN 6"/>
    <property type="match status" value="1"/>
</dbReference>
<evidence type="ECO:0000313" key="5">
    <source>
        <dbReference type="EMBL" id="PAD73097.1"/>
    </source>
</evidence>
<dbReference type="InterPro" id="IPR019734">
    <property type="entry name" value="TPR_rpt"/>
</dbReference>
<reference evidence="4 7" key="2">
    <citation type="submission" date="2019-11" db="EMBL/GenBank/DDBJ databases">
        <title>Draft genome sequences of five Paenibacillus species of dairy origin.</title>
        <authorList>
            <person name="Olajide A.M."/>
            <person name="Chen S."/>
            <person name="Lapointe G."/>
        </authorList>
    </citation>
    <scope>NUCLEOTIDE SEQUENCE [LARGE SCALE GENOMIC DNA]</scope>
    <source>
        <strain evidence="4 7">3CS1</strain>
    </source>
</reference>
<accession>A0A268EIY4</accession>
<dbReference type="InterPro" id="IPR050498">
    <property type="entry name" value="Ycf3"/>
</dbReference>
<evidence type="ECO:0000313" key="6">
    <source>
        <dbReference type="Proteomes" id="UP000215596"/>
    </source>
</evidence>
<gene>
    <name evidence="5" type="ORF">CHH67_20835</name>
    <name evidence="4" type="ORF">GNP94_18340</name>
</gene>
<keyword evidence="2 3" id="KW-0802">TPR repeat</keyword>
<dbReference type="Pfam" id="PF14559">
    <property type="entry name" value="TPR_19"/>
    <property type="match status" value="1"/>
</dbReference>
<dbReference type="GO" id="GO:0046813">
    <property type="term" value="P:receptor-mediated virion attachment to host cell"/>
    <property type="evidence" value="ECO:0007669"/>
    <property type="project" value="TreeGrafter"/>
</dbReference>
<dbReference type="PANTHER" id="PTHR44858:SF1">
    <property type="entry name" value="UDP-N-ACETYLGLUCOSAMINE--PEPTIDE N-ACETYLGLUCOSAMINYLTRANSFERASE SPINDLY-RELATED"/>
    <property type="match status" value="1"/>
</dbReference>
<dbReference type="AlphaFoldDB" id="A0A268EIY4"/>
<evidence type="ECO:0000313" key="7">
    <source>
        <dbReference type="Proteomes" id="UP000435177"/>
    </source>
</evidence>
<evidence type="ECO:0000256" key="3">
    <source>
        <dbReference type="PROSITE-ProRule" id="PRU00339"/>
    </source>
</evidence>
<organism evidence="5 6">
    <name type="scientific">Paenibacillus campinasensis</name>
    <dbReference type="NCBI Taxonomy" id="66347"/>
    <lineage>
        <taxon>Bacteria</taxon>
        <taxon>Bacillati</taxon>
        <taxon>Bacillota</taxon>
        <taxon>Bacilli</taxon>
        <taxon>Bacillales</taxon>
        <taxon>Paenibacillaceae</taxon>
        <taxon>Paenibacillus</taxon>
    </lineage>
</organism>
<dbReference type="PROSITE" id="PS50293">
    <property type="entry name" value="TPR_REGION"/>
    <property type="match status" value="1"/>
</dbReference>
<dbReference type="RefSeq" id="WP_095267309.1">
    <property type="nucleotide sequence ID" value="NZ_NPBY01000071.1"/>
</dbReference>
<evidence type="ECO:0000256" key="2">
    <source>
        <dbReference type="ARBA" id="ARBA00022803"/>
    </source>
</evidence>
<dbReference type="Pfam" id="PF13432">
    <property type="entry name" value="TPR_16"/>
    <property type="match status" value="4"/>
</dbReference>
<dbReference type="Gene3D" id="1.25.40.10">
    <property type="entry name" value="Tetratricopeptide repeat domain"/>
    <property type="match status" value="5"/>
</dbReference>
<evidence type="ECO:0000313" key="4">
    <source>
        <dbReference type="EMBL" id="MUG67951.1"/>
    </source>
</evidence>
<feature type="repeat" description="TPR" evidence="3">
    <location>
        <begin position="550"/>
        <end position="583"/>
    </location>
</feature>
<sequence>MKIMKRIWVVIGKHYHKKRNWDQALHYLRRGESAITSFEDKIQYANLLHHNGHSEQALAYLDGVIETSGSSRAYELRAHVLRELNRDEEALQDLNQALGLNKDHYLTWYTRGITNRDLGHYDEAIRDLKESIKREDASTVTSTYYELGMAYYDSGNPAEAVNCLRQSVVRPDRAVPLYYYRLAVSLGLTGQVQEAIEVLLEGIRLADRYAAADDGGYALFASSSNYSLDAFESFQQEMEEAQFFRPAMAELYVQLENWEQAEKYITEAIVMYPEDHELYLKRAAIRAKAGWRAKAEADLEHVIQAAPADYRGYFELARMYRAEDQEDRAFELIRKLYDRLPEHPLVCYWMADGYYRLGRNEEALAMNNKLLELEDDDAPNYVQRANIGIELYDLPLAEAALRQALELQDDAEFHNKLSYVLYLQGRNEEALIELQEAARLDEDFADHPTFLTGSGHIYKEMKLWDLAIDAYSRAIEIVPGSPKFYEFRAVCFIETGQLERALADCSQGLELDPEFGSLYSLRSGVYYSMLDYARAREDTMKFLSLAPGHPGAYFRLGQILYKDNEEEEALNAFNQVLEIIPDHAETYLYKAYIYYHQFEMEDAVQAIVNWSLHLDKEMPPAQKVEAIEALEGFEEDILSRAVERLTGMYGQQLYLS</sequence>
<feature type="repeat" description="TPR" evidence="3">
    <location>
        <begin position="71"/>
        <end position="104"/>
    </location>
</feature>
<dbReference type="EMBL" id="NPBY01000071">
    <property type="protein sequence ID" value="PAD73097.1"/>
    <property type="molecule type" value="Genomic_DNA"/>
</dbReference>
<dbReference type="SMART" id="SM00028">
    <property type="entry name" value="TPR"/>
    <property type="match status" value="15"/>
</dbReference>
<evidence type="ECO:0000256" key="1">
    <source>
        <dbReference type="ARBA" id="ARBA00022737"/>
    </source>
</evidence>